<proteinExistence type="predicted"/>
<dbReference type="Pfam" id="PF25273">
    <property type="entry name" value="DUF7869"/>
    <property type="match status" value="1"/>
</dbReference>
<name>A0A9P1CPR2_9DINO</name>
<dbReference type="OrthoDB" id="6771640at2759"/>
<dbReference type="PANTHER" id="PTHR33153">
    <property type="entry name" value="MYND-TYPE DOMAIN-CONTAINING PROTEIN"/>
    <property type="match status" value="1"/>
</dbReference>
<evidence type="ECO:0000313" key="4">
    <source>
        <dbReference type="EMBL" id="CAL4783401.1"/>
    </source>
</evidence>
<reference evidence="3" key="1">
    <citation type="submission" date="2022-10" db="EMBL/GenBank/DDBJ databases">
        <authorList>
            <person name="Chen Y."/>
            <person name="Dougan E. K."/>
            <person name="Chan C."/>
            <person name="Rhodes N."/>
            <person name="Thang M."/>
        </authorList>
    </citation>
    <scope>NUCLEOTIDE SEQUENCE</scope>
</reference>
<dbReference type="EMBL" id="CAMXCT030002157">
    <property type="protein sequence ID" value="CAL4783401.1"/>
    <property type="molecule type" value="Genomic_DNA"/>
</dbReference>
<protein>
    <recommendedName>
        <fullName evidence="2">DUF7869 domain-containing protein</fullName>
    </recommendedName>
</protein>
<dbReference type="EMBL" id="CAMXCT010002157">
    <property type="protein sequence ID" value="CAI3996089.1"/>
    <property type="molecule type" value="Genomic_DNA"/>
</dbReference>
<dbReference type="PANTHER" id="PTHR33153:SF3">
    <property type="entry name" value="TRAFFICKING PROTEIN PARTICLE COMPLEX SUBUNIT 11 DOMAIN-CONTAINING PROTEIN"/>
    <property type="match status" value="1"/>
</dbReference>
<sequence length="571" mass="65593">MDDHWVLPPIDDLSDASDPPDPPAQPARRAKRAKAKDFQTAPLPQDSEVRLRAILARPKCACKRTNCYLQFTPKEEFKRFQEFRTEWHGFHKLDQDRIVFERIRDEVQKDSGRWTFLDHDVCLKSWKILHGLGSRRFNKLKAAVINDAHAPPADLRYLTKPKSATNSETRGSVSSFLMQIYHSIAETLPDFRDETWDVDTTMFAIDEDKDETDPYADQLVKGLTMVWLQDFYFMKFRAERQHPECATCVRHKFLIRSLGHHLLARQKQMDEYHAHLDSQYQDRLQYWAVRGLSRAGGSTVTLICDGMDQAKFAYPRHRCLKSKEFHQFARPKAHIVGILVHGRAIIFAVSEADIPKDASTHTELLAFALTKLQEQGECLSEMSVRVQCDNTPREIKNNVVTAFLASLVSKGTIKEAVLSSLRSGHSHEDIDQTFGRLASFLVRHGHSCQTPDDFQRVIQQFLNEASFPHEPVSNRYCVKVDQTRDWSLVGVLRVFCFTLEYRMNIFSMVLCSYMFTCVHTTEARLTFMAAFMLTLPRKGFLAQAVPVHLRGIGGPGAPHEFLFQRRCHCGC</sequence>
<evidence type="ECO:0000313" key="3">
    <source>
        <dbReference type="EMBL" id="CAI3996089.1"/>
    </source>
</evidence>
<dbReference type="EMBL" id="CAMXCT020002157">
    <property type="protein sequence ID" value="CAL1149464.1"/>
    <property type="molecule type" value="Genomic_DNA"/>
</dbReference>
<dbReference type="InterPro" id="IPR057191">
    <property type="entry name" value="DUF7869"/>
</dbReference>
<evidence type="ECO:0000259" key="2">
    <source>
        <dbReference type="Pfam" id="PF25273"/>
    </source>
</evidence>
<organism evidence="3">
    <name type="scientific">Cladocopium goreaui</name>
    <dbReference type="NCBI Taxonomy" id="2562237"/>
    <lineage>
        <taxon>Eukaryota</taxon>
        <taxon>Sar</taxon>
        <taxon>Alveolata</taxon>
        <taxon>Dinophyceae</taxon>
        <taxon>Suessiales</taxon>
        <taxon>Symbiodiniaceae</taxon>
        <taxon>Cladocopium</taxon>
    </lineage>
</organism>
<accession>A0A9P1CPR2</accession>
<reference evidence="4 5" key="2">
    <citation type="submission" date="2024-05" db="EMBL/GenBank/DDBJ databases">
        <authorList>
            <person name="Chen Y."/>
            <person name="Shah S."/>
            <person name="Dougan E. K."/>
            <person name="Thang M."/>
            <person name="Chan C."/>
        </authorList>
    </citation>
    <scope>NUCLEOTIDE SEQUENCE [LARGE SCALE GENOMIC DNA]</scope>
</reference>
<evidence type="ECO:0000313" key="5">
    <source>
        <dbReference type="Proteomes" id="UP001152797"/>
    </source>
</evidence>
<feature type="domain" description="DUF7869" evidence="2">
    <location>
        <begin position="329"/>
        <end position="463"/>
    </location>
</feature>
<dbReference type="Proteomes" id="UP001152797">
    <property type="component" value="Unassembled WGS sequence"/>
</dbReference>
<gene>
    <name evidence="3" type="ORF">C1SCF055_LOCUS22592</name>
</gene>
<dbReference type="AlphaFoldDB" id="A0A9P1CPR2"/>
<evidence type="ECO:0000256" key="1">
    <source>
        <dbReference type="SAM" id="MobiDB-lite"/>
    </source>
</evidence>
<comment type="caution">
    <text evidence="3">The sequence shown here is derived from an EMBL/GenBank/DDBJ whole genome shotgun (WGS) entry which is preliminary data.</text>
</comment>
<feature type="region of interest" description="Disordered" evidence="1">
    <location>
        <begin position="1"/>
        <end position="41"/>
    </location>
</feature>
<keyword evidence="5" id="KW-1185">Reference proteome</keyword>